<dbReference type="VEuPathDB" id="FungiDB:BO80DRAFT_342631"/>
<evidence type="ECO:0000313" key="3">
    <source>
        <dbReference type="Proteomes" id="UP000249402"/>
    </source>
</evidence>
<accession>A0A395HEG3</accession>
<keyword evidence="3" id="KW-1185">Reference proteome</keyword>
<organism evidence="2 3">
    <name type="scientific">Aspergillus ibericus CBS 121593</name>
    <dbReference type="NCBI Taxonomy" id="1448316"/>
    <lineage>
        <taxon>Eukaryota</taxon>
        <taxon>Fungi</taxon>
        <taxon>Dikarya</taxon>
        <taxon>Ascomycota</taxon>
        <taxon>Pezizomycotina</taxon>
        <taxon>Eurotiomycetes</taxon>
        <taxon>Eurotiomycetidae</taxon>
        <taxon>Eurotiales</taxon>
        <taxon>Aspergillaceae</taxon>
        <taxon>Aspergillus</taxon>
        <taxon>Aspergillus subgen. Circumdati</taxon>
    </lineage>
</organism>
<dbReference type="Proteomes" id="UP000249402">
    <property type="component" value="Unassembled WGS sequence"/>
</dbReference>
<dbReference type="RefSeq" id="XP_025580574.1">
    <property type="nucleotide sequence ID" value="XM_025715212.1"/>
</dbReference>
<dbReference type="OrthoDB" id="10435939at2759"/>
<sequence>VPTANSKEVWERASIPASNFRTGDTTQKLSAGPPPSLVLNQGTVEMISGELA</sequence>
<protein>
    <submittedName>
        <fullName evidence="2">Uncharacterized protein</fullName>
    </submittedName>
</protein>
<dbReference type="GeneID" id="37220077"/>
<proteinExistence type="predicted"/>
<evidence type="ECO:0000256" key="1">
    <source>
        <dbReference type="SAM" id="MobiDB-lite"/>
    </source>
</evidence>
<feature type="non-terminal residue" evidence="2">
    <location>
        <position position="52"/>
    </location>
</feature>
<feature type="compositionally biased region" description="Polar residues" evidence="1">
    <location>
        <begin position="16"/>
        <end position="29"/>
    </location>
</feature>
<feature type="region of interest" description="Disordered" evidence="1">
    <location>
        <begin position="1"/>
        <end position="37"/>
    </location>
</feature>
<name>A0A395HEG3_9EURO</name>
<reference evidence="2 3" key="1">
    <citation type="submission" date="2018-02" db="EMBL/GenBank/DDBJ databases">
        <title>The genomes of Aspergillus section Nigri reveals drivers in fungal speciation.</title>
        <authorList>
            <consortium name="DOE Joint Genome Institute"/>
            <person name="Vesth T.C."/>
            <person name="Nybo J."/>
            <person name="Theobald S."/>
            <person name="Brandl J."/>
            <person name="Frisvad J.C."/>
            <person name="Nielsen K.F."/>
            <person name="Lyhne E.K."/>
            <person name="Kogle M.E."/>
            <person name="Kuo A."/>
            <person name="Riley R."/>
            <person name="Clum A."/>
            <person name="Nolan M."/>
            <person name="Lipzen A."/>
            <person name="Salamov A."/>
            <person name="Henrissat B."/>
            <person name="Wiebenga A."/>
            <person name="De vries R.P."/>
            <person name="Grigoriev I.V."/>
            <person name="Mortensen U.H."/>
            <person name="Andersen M.R."/>
            <person name="Baker S.E."/>
        </authorList>
    </citation>
    <scope>NUCLEOTIDE SEQUENCE [LARGE SCALE GENOMIC DNA]</scope>
    <source>
        <strain evidence="2 3">CBS 121593</strain>
    </source>
</reference>
<dbReference type="AlphaFoldDB" id="A0A395HEG3"/>
<evidence type="ECO:0000313" key="2">
    <source>
        <dbReference type="EMBL" id="RAL06247.1"/>
    </source>
</evidence>
<dbReference type="EMBL" id="KZ824419">
    <property type="protein sequence ID" value="RAL06247.1"/>
    <property type="molecule type" value="Genomic_DNA"/>
</dbReference>
<gene>
    <name evidence="2" type="ORF">BO80DRAFT_342631</name>
</gene>
<feature type="non-terminal residue" evidence="2">
    <location>
        <position position="1"/>
    </location>
</feature>